<dbReference type="AlphaFoldDB" id="A0A415P913"/>
<dbReference type="Proteomes" id="UP000753219">
    <property type="component" value="Unassembled WGS sequence"/>
</dbReference>
<feature type="transmembrane region" description="Helical" evidence="11">
    <location>
        <begin position="359"/>
        <end position="378"/>
    </location>
</feature>
<feature type="transmembrane region" description="Helical" evidence="11">
    <location>
        <begin position="150"/>
        <end position="174"/>
    </location>
</feature>
<dbReference type="InterPro" id="IPR038770">
    <property type="entry name" value="Na+/solute_symporter_sf"/>
</dbReference>
<evidence type="ECO:0000256" key="6">
    <source>
        <dbReference type="ARBA" id="ARBA00022989"/>
    </source>
</evidence>
<evidence type="ECO:0000256" key="2">
    <source>
        <dbReference type="ARBA" id="ARBA00005551"/>
    </source>
</evidence>
<keyword evidence="7" id="KW-0915">Sodium</keyword>
<evidence type="ECO:0000256" key="8">
    <source>
        <dbReference type="ARBA" id="ARBA00023065"/>
    </source>
</evidence>
<evidence type="ECO:0000256" key="5">
    <source>
        <dbReference type="ARBA" id="ARBA00022692"/>
    </source>
</evidence>
<keyword evidence="6 11" id="KW-1133">Transmembrane helix</keyword>
<dbReference type="PANTHER" id="PTHR43562:SF3">
    <property type="entry name" value="SODIUM ION_PROTON EXCHANGER (EUROFUNG)"/>
    <property type="match status" value="1"/>
</dbReference>
<protein>
    <submittedName>
        <fullName evidence="14">Cation:proton antiporter</fullName>
    </submittedName>
</protein>
<dbReference type="EMBL" id="JAGZMZ010000003">
    <property type="protein sequence ID" value="MBS4883460.1"/>
    <property type="molecule type" value="Genomic_DNA"/>
</dbReference>
<evidence type="ECO:0000313" key="15">
    <source>
        <dbReference type="Proteomes" id="UP000284868"/>
    </source>
</evidence>
<name>A0A415P913_9FIRM</name>
<evidence type="ECO:0000256" key="10">
    <source>
        <dbReference type="ARBA" id="ARBA00023201"/>
    </source>
</evidence>
<proteinExistence type="inferred from homology"/>
<keyword evidence="5 11" id="KW-0812">Transmembrane</keyword>
<reference evidence="13" key="2">
    <citation type="submission" date="2021-02" db="EMBL/GenBank/DDBJ databases">
        <title>Infant gut strain persistence is associated with maternal origin, phylogeny, and functional potential including surface adhesion and iron acquisition.</title>
        <authorList>
            <person name="Lou Y.C."/>
        </authorList>
    </citation>
    <scope>NUCLEOTIDE SEQUENCE</scope>
    <source>
        <strain evidence="13">L3_108_103G1_dasL3_108_103G1_concoct_2</strain>
    </source>
</reference>
<keyword evidence="8" id="KW-0406">Ion transport</keyword>
<evidence type="ECO:0000256" key="1">
    <source>
        <dbReference type="ARBA" id="ARBA00004141"/>
    </source>
</evidence>
<dbReference type="GO" id="GO:0006814">
    <property type="term" value="P:sodium ion transport"/>
    <property type="evidence" value="ECO:0007669"/>
    <property type="project" value="UniProtKB-KW"/>
</dbReference>
<feature type="transmembrane region" description="Helical" evidence="11">
    <location>
        <begin position="85"/>
        <end position="108"/>
    </location>
</feature>
<organism evidence="14 15">
    <name type="scientific">Amedibacillus dolichus</name>
    <dbReference type="NCBI Taxonomy" id="31971"/>
    <lineage>
        <taxon>Bacteria</taxon>
        <taxon>Bacillati</taxon>
        <taxon>Bacillota</taxon>
        <taxon>Erysipelotrichia</taxon>
        <taxon>Erysipelotrichales</taxon>
        <taxon>Erysipelotrichaceae</taxon>
        <taxon>Amedibacillus</taxon>
    </lineage>
</organism>
<keyword evidence="15" id="KW-1185">Reference proteome</keyword>
<evidence type="ECO:0000256" key="7">
    <source>
        <dbReference type="ARBA" id="ARBA00023053"/>
    </source>
</evidence>
<feature type="transmembrane region" description="Helical" evidence="11">
    <location>
        <begin position="269"/>
        <end position="288"/>
    </location>
</feature>
<feature type="domain" description="Cation/H+ exchanger transmembrane" evidence="12">
    <location>
        <begin position="17"/>
        <end position="383"/>
    </location>
</feature>
<keyword evidence="9 11" id="KW-0472">Membrane</keyword>
<evidence type="ECO:0000313" key="13">
    <source>
        <dbReference type="EMBL" id="MBS4883460.1"/>
    </source>
</evidence>
<dbReference type="OrthoDB" id="9793589at2"/>
<gene>
    <name evidence="14" type="ORF">DWZ83_07425</name>
    <name evidence="13" type="ORF">KHZ85_01700</name>
</gene>
<comment type="caution">
    <text evidence="14">The sequence shown here is derived from an EMBL/GenBank/DDBJ whole genome shotgun (WGS) entry which is preliminary data.</text>
</comment>
<dbReference type="GeneID" id="92792496"/>
<dbReference type="PANTHER" id="PTHR43562">
    <property type="entry name" value="NAPA-TYPE SODIUM/HYDROGEN ANTIPORTER"/>
    <property type="match status" value="1"/>
</dbReference>
<dbReference type="GO" id="GO:1902600">
    <property type="term" value="P:proton transmembrane transport"/>
    <property type="evidence" value="ECO:0007669"/>
    <property type="project" value="InterPro"/>
</dbReference>
<evidence type="ECO:0000256" key="11">
    <source>
        <dbReference type="SAM" id="Phobius"/>
    </source>
</evidence>
<feature type="transmembrane region" description="Helical" evidence="11">
    <location>
        <begin position="221"/>
        <end position="249"/>
    </location>
</feature>
<reference evidence="14 15" key="1">
    <citation type="submission" date="2018-08" db="EMBL/GenBank/DDBJ databases">
        <title>A genome reference for cultivated species of the human gut microbiota.</title>
        <authorList>
            <person name="Zou Y."/>
            <person name="Xue W."/>
            <person name="Luo G."/>
        </authorList>
    </citation>
    <scope>NUCLEOTIDE SEQUENCE [LARGE SCALE GENOMIC DNA]</scope>
    <source>
        <strain evidence="14 15">AF35-6BH</strain>
    </source>
</reference>
<keyword evidence="4" id="KW-0050">Antiport</keyword>
<comment type="subcellular location">
    <subcellularLocation>
        <location evidence="1">Membrane</location>
        <topology evidence="1">Multi-pass membrane protein</topology>
    </subcellularLocation>
</comment>
<feature type="transmembrane region" description="Helical" evidence="11">
    <location>
        <begin position="180"/>
        <end position="201"/>
    </location>
</feature>
<dbReference type="Gene3D" id="1.20.1530.20">
    <property type="match status" value="1"/>
</dbReference>
<keyword evidence="10" id="KW-0739">Sodium transport</keyword>
<keyword evidence="3" id="KW-0813">Transport</keyword>
<feature type="transmembrane region" description="Helical" evidence="11">
    <location>
        <begin position="295"/>
        <end position="318"/>
    </location>
</feature>
<evidence type="ECO:0000259" key="12">
    <source>
        <dbReference type="Pfam" id="PF00999"/>
    </source>
</evidence>
<feature type="transmembrane region" description="Helical" evidence="11">
    <location>
        <begin position="31"/>
        <end position="49"/>
    </location>
</feature>
<comment type="similarity">
    <text evidence="2">Belongs to the monovalent cation:proton antiporter 2 (CPA2) transporter (TC 2.A.37) family.</text>
</comment>
<feature type="transmembrane region" description="Helical" evidence="11">
    <location>
        <begin position="120"/>
        <end position="138"/>
    </location>
</feature>
<evidence type="ECO:0000256" key="3">
    <source>
        <dbReference type="ARBA" id="ARBA00022448"/>
    </source>
</evidence>
<feature type="transmembrane region" description="Helical" evidence="11">
    <location>
        <begin position="55"/>
        <end position="73"/>
    </location>
</feature>
<evidence type="ECO:0000313" key="14">
    <source>
        <dbReference type="EMBL" id="RHM09270.1"/>
    </source>
</evidence>
<sequence>MDSYGFLLDVALILISTKLFGLITKRIEMPQVVGALLAGIILGPGMLGILHETEFMNQIAEIGVIVLMFSAGLETDMEELKKTGGSSFVIAVIGVLVPLAFGYVLTSFYNTSPNAFLENMFIGIILTATSVSITVETLKEMGKLNTASGNAILGAALIDDILGIIGLTVITGMADTSVNLMAVLLKIVLFFVFSGVVGFFARKLVKYWFDRHDNTLRRFSVLSFAFCLIFAYVAEHFFGVADITGAFIAGLIISNTSKCTYVASRIETLSYMLISPVFFASIGLKVVLPELSTQILIFSILLCVAALLSKIIGCGLGARCCGFTNVQSVRIGVGMISRGEVALIVASKGIALGLMQEQFFGPVIIMVVFTTVITPVLLKFVFKERANDPDIAAVHSELLEHYEEVEAYEAASQAMLDQHIRMKENEATQES</sequence>
<feature type="transmembrane region" description="Helical" evidence="11">
    <location>
        <begin position="6"/>
        <end position="24"/>
    </location>
</feature>
<dbReference type="Pfam" id="PF00999">
    <property type="entry name" value="Na_H_Exchanger"/>
    <property type="match status" value="1"/>
</dbReference>
<dbReference type="InterPro" id="IPR006153">
    <property type="entry name" value="Cation/H_exchanger_TM"/>
</dbReference>
<accession>A0A415P913</accession>
<dbReference type="EMBL" id="QRPK01000039">
    <property type="protein sequence ID" value="RHM09270.1"/>
    <property type="molecule type" value="Genomic_DNA"/>
</dbReference>
<dbReference type="Proteomes" id="UP000284868">
    <property type="component" value="Unassembled WGS sequence"/>
</dbReference>
<dbReference type="RefSeq" id="WP_004797549.1">
    <property type="nucleotide sequence ID" value="NZ_CABKNA010000016.1"/>
</dbReference>
<evidence type="ECO:0000256" key="4">
    <source>
        <dbReference type="ARBA" id="ARBA00022449"/>
    </source>
</evidence>
<dbReference type="GO" id="GO:0015297">
    <property type="term" value="F:antiporter activity"/>
    <property type="evidence" value="ECO:0007669"/>
    <property type="project" value="UniProtKB-KW"/>
</dbReference>
<evidence type="ECO:0000256" key="9">
    <source>
        <dbReference type="ARBA" id="ARBA00023136"/>
    </source>
</evidence>
<dbReference type="GO" id="GO:0016020">
    <property type="term" value="C:membrane"/>
    <property type="evidence" value="ECO:0007669"/>
    <property type="project" value="UniProtKB-SubCell"/>
</dbReference>